<sequence>MNKPTVSRMNQKLSQAACGAVILASMALTGCQGVYSGQVLPSPWYLQDDVQYFAPGPEFKLSKEAQAMEEAKAEIESVPQAR</sequence>
<keyword evidence="2" id="KW-1185">Reference proteome</keyword>
<dbReference type="EMBL" id="JAMXLR010000020">
    <property type="protein sequence ID" value="MCO6043290.1"/>
    <property type="molecule type" value="Genomic_DNA"/>
</dbReference>
<organism evidence="1 2">
    <name type="scientific">Aeoliella straminimaris</name>
    <dbReference type="NCBI Taxonomy" id="2954799"/>
    <lineage>
        <taxon>Bacteria</taxon>
        <taxon>Pseudomonadati</taxon>
        <taxon>Planctomycetota</taxon>
        <taxon>Planctomycetia</taxon>
        <taxon>Pirellulales</taxon>
        <taxon>Lacipirellulaceae</taxon>
        <taxon>Aeoliella</taxon>
    </lineage>
</organism>
<dbReference type="RefSeq" id="WP_252851396.1">
    <property type="nucleotide sequence ID" value="NZ_JAMXLR010000020.1"/>
</dbReference>
<accession>A0A9X2F6S6</accession>
<dbReference type="PROSITE" id="PS51257">
    <property type="entry name" value="PROKAR_LIPOPROTEIN"/>
    <property type="match status" value="1"/>
</dbReference>
<name>A0A9X2F6S6_9BACT</name>
<comment type="caution">
    <text evidence="1">The sequence shown here is derived from an EMBL/GenBank/DDBJ whole genome shotgun (WGS) entry which is preliminary data.</text>
</comment>
<reference evidence="1" key="1">
    <citation type="submission" date="2022-06" db="EMBL/GenBank/DDBJ databases">
        <title>Aeoliella straminimaris, a novel planctomycete from sediments.</title>
        <authorList>
            <person name="Vitorino I.R."/>
            <person name="Lage O.M."/>
        </authorList>
    </citation>
    <scope>NUCLEOTIDE SEQUENCE</scope>
    <source>
        <strain evidence="1">ICT_H6.2</strain>
    </source>
</reference>
<evidence type="ECO:0000313" key="1">
    <source>
        <dbReference type="EMBL" id="MCO6043290.1"/>
    </source>
</evidence>
<evidence type="ECO:0000313" key="2">
    <source>
        <dbReference type="Proteomes" id="UP001155241"/>
    </source>
</evidence>
<gene>
    <name evidence="1" type="ORF">NG895_05170</name>
</gene>
<dbReference type="AlphaFoldDB" id="A0A9X2F6S6"/>
<proteinExistence type="predicted"/>
<dbReference type="Proteomes" id="UP001155241">
    <property type="component" value="Unassembled WGS sequence"/>
</dbReference>
<protein>
    <submittedName>
        <fullName evidence="1">Uncharacterized protein</fullName>
    </submittedName>
</protein>